<keyword evidence="5" id="KW-0926">Vacuole</keyword>
<keyword evidence="14" id="KW-1185">Reference proteome</keyword>
<sequence>MRSGLFFVAMAAALFLAALALRAPGPQPADIPAHQFSASRAMEDIRVIAARPHPIGAVDAARVRAYLFSRMTALGLSPRLGLGQGTFSLPARRIFVAGRVVNFVGLLSGTQGDLPAILIMAHYDTVPNSPGAADDTAGVASALEIVANLNAAGPRLRDVIVLFTDGEEAGLLGSDAFFARDPLARRVGLVINLEARGGGGRAMMFETNGKVGGIVSAYGRAAPLPSANSLAAFVYRHMPNGTDFTNAARRGLAGLNFAYIGDELDYHTAHATPENIDPGSVQHMGDSVLGLVAQLSHAREYPNGASERVYADILGHGFVAYPVWGGWLIIGASIVLIALAAIRWRREGALRAGDVLRGVGLFLCVTVGVGAGLGLIGWLMLGFSDVQMKYTLLARYGFVLGGYVALATGLALSVVAAFLGVSFLGRTATPEALWCGGLLLLVVAAAGLQVVAPTTAFMVAWPLLVGSLAAAAPLAPFVGQGARAFIVATVIGALGAGQAAEWGGQIFGALGVNVPALLTVQAAIISILLWPSVFALARASRAWAAPAALITLGGIAVLYARFAPADAAHPRLTEAFYTAGPGPQDFNRIADFPRLDEWSMAALEADGGEVQRDEFQPFLPMKVWAVAAKPASVAQPEIAVVRAETRGGRRFITLRLTPTRGGRELRLFLKPNVDLGDAVLNGQPLSASVAAGVWTGFGYAAPPGEGVTLSFSAAAPGRIEAKLAEVADGWPEGAKVPPKPAGFMPWRYSDVTVGLTDFSTAW</sequence>
<evidence type="ECO:0000256" key="11">
    <source>
        <dbReference type="SAM" id="SignalP"/>
    </source>
</evidence>
<evidence type="ECO:0000256" key="3">
    <source>
        <dbReference type="ARBA" id="ARBA00010918"/>
    </source>
</evidence>
<evidence type="ECO:0000313" key="13">
    <source>
        <dbReference type="EMBL" id="KAB7739299.1"/>
    </source>
</evidence>
<evidence type="ECO:0000313" key="14">
    <source>
        <dbReference type="Proteomes" id="UP000468901"/>
    </source>
</evidence>
<dbReference type="PANTHER" id="PTHR12147:SF58">
    <property type="entry name" value="VACUOLAR MEMBRANE PROTEASE"/>
    <property type="match status" value="1"/>
</dbReference>
<feature type="transmembrane region" description="Helical" evidence="10">
    <location>
        <begin position="506"/>
        <end position="530"/>
    </location>
</feature>
<comment type="function">
    <text evidence="1">May be involved in vacuolar sorting and osmoregulation.</text>
</comment>
<dbReference type="Gene3D" id="3.40.630.10">
    <property type="entry name" value="Zn peptidases"/>
    <property type="match status" value="1"/>
</dbReference>
<organism evidence="13 14">
    <name type="scientific">Parvibaculum sedimenti</name>
    <dbReference type="NCBI Taxonomy" id="2608632"/>
    <lineage>
        <taxon>Bacteria</taxon>
        <taxon>Pseudomonadati</taxon>
        <taxon>Pseudomonadota</taxon>
        <taxon>Alphaproteobacteria</taxon>
        <taxon>Hyphomicrobiales</taxon>
        <taxon>Parvibaculaceae</taxon>
        <taxon>Parvibaculum</taxon>
    </lineage>
</organism>
<evidence type="ECO:0000256" key="6">
    <source>
        <dbReference type="ARBA" id="ARBA00022801"/>
    </source>
</evidence>
<reference evidence="13 14" key="1">
    <citation type="submission" date="2019-09" db="EMBL/GenBank/DDBJ databases">
        <title>Parvibaculum sedimenti sp. nov., isolated from sediment.</title>
        <authorList>
            <person name="Wang Y."/>
        </authorList>
    </citation>
    <scope>NUCLEOTIDE SEQUENCE [LARGE SCALE GENOMIC DNA]</scope>
    <source>
        <strain evidence="13 14">HXT-9</strain>
    </source>
</reference>
<dbReference type="RefSeq" id="WP_152216755.1">
    <property type="nucleotide sequence ID" value="NZ_WESC01000011.1"/>
</dbReference>
<accession>A0A6N6VFA8</accession>
<proteinExistence type="inferred from homology"/>
<feature type="transmembrane region" description="Helical" evidence="10">
    <location>
        <begin position="432"/>
        <end position="452"/>
    </location>
</feature>
<dbReference type="GO" id="GO:0005774">
    <property type="term" value="C:vacuolar membrane"/>
    <property type="evidence" value="ECO:0007669"/>
    <property type="project" value="UniProtKB-SubCell"/>
</dbReference>
<dbReference type="Proteomes" id="UP000468901">
    <property type="component" value="Unassembled WGS sequence"/>
</dbReference>
<evidence type="ECO:0000256" key="10">
    <source>
        <dbReference type="SAM" id="Phobius"/>
    </source>
</evidence>
<comment type="caution">
    <text evidence="13">The sequence shown here is derived from an EMBL/GenBank/DDBJ whole genome shotgun (WGS) entry which is preliminary data.</text>
</comment>
<protein>
    <recommendedName>
        <fullName evidence="4">Vacuolar membrane protease</fullName>
    </recommendedName>
    <alternativeName>
        <fullName evidence="9">FXNA-related family protease 1</fullName>
    </alternativeName>
</protein>
<feature type="signal peptide" evidence="11">
    <location>
        <begin position="1"/>
        <end position="20"/>
    </location>
</feature>
<dbReference type="SUPFAM" id="SSF53187">
    <property type="entry name" value="Zn-dependent exopeptidases"/>
    <property type="match status" value="1"/>
</dbReference>
<evidence type="ECO:0000256" key="9">
    <source>
        <dbReference type="ARBA" id="ARBA00031512"/>
    </source>
</evidence>
<gene>
    <name evidence="13" type="ORF">F2P47_12755</name>
</gene>
<dbReference type="AlphaFoldDB" id="A0A6N6VFA8"/>
<feature type="transmembrane region" description="Helical" evidence="10">
    <location>
        <begin position="324"/>
        <end position="344"/>
    </location>
</feature>
<feature type="transmembrane region" description="Helical" evidence="10">
    <location>
        <begin position="458"/>
        <end position="477"/>
    </location>
</feature>
<evidence type="ECO:0000256" key="1">
    <source>
        <dbReference type="ARBA" id="ARBA00003273"/>
    </source>
</evidence>
<dbReference type="EMBL" id="WESC01000011">
    <property type="protein sequence ID" value="KAB7739299.1"/>
    <property type="molecule type" value="Genomic_DNA"/>
</dbReference>
<keyword evidence="8" id="KW-0325">Glycoprotein</keyword>
<dbReference type="GO" id="GO:0006508">
    <property type="term" value="P:proteolysis"/>
    <property type="evidence" value="ECO:0007669"/>
    <property type="project" value="InterPro"/>
</dbReference>
<keyword evidence="11" id="KW-0732">Signal</keyword>
<evidence type="ECO:0000256" key="4">
    <source>
        <dbReference type="ARBA" id="ARBA00017435"/>
    </source>
</evidence>
<evidence type="ECO:0000259" key="12">
    <source>
        <dbReference type="Pfam" id="PF04389"/>
    </source>
</evidence>
<evidence type="ECO:0000256" key="8">
    <source>
        <dbReference type="ARBA" id="ARBA00023180"/>
    </source>
</evidence>
<dbReference type="InterPro" id="IPR045175">
    <property type="entry name" value="M28_fam"/>
</dbReference>
<evidence type="ECO:0000256" key="5">
    <source>
        <dbReference type="ARBA" id="ARBA00022554"/>
    </source>
</evidence>
<feature type="transmembrane region" description="Helical" evidence="10">
    <location>
        <begin position="400"/>
        <end position="425"/>
    </location>
</feature>
<evidence type="ECO:0000256" key="7">
    <source>
        <dbReference type="ARBA" id="ARBA00022989"/>
    </source>
</evidence>
<dbReference type="PANTHER" id="PTHR12147">
    <property type="entry name" value="METALLOPEPTIDASE M28 FAMILY MEMBER"/>
    <property type="match status" value="1"/>
</dbReference>
<dbReference type="InterPro" id="IPR001261">
    <property type="entry name" value="ArgE/DapE_CS"/>
</dbReference>
<keyword evidence="10" id="KW-0812">Transmembrane</keyword>
<comment type="similarity">
    <text evidence="3">Belongs to the peptidase M28 family.</text>
</comment>
<dbReference type="InterPro" id="IPR007484">
    <property type="entry name" value="Peptidase_M28"/>
</dbReference>
<dbReference type="GO" id="GO:0008235">
    <property type="term" value="F:metalloexopeptidase activity"/>
    <property type="evidence" value="ECO:0007669"/>
    <property type="project" value="InterPro"/>
</dbReference>
<keyword evidence="10" id="KW-0472">Membrane</keyword>
<feature type="domain" description="Peptidase M28" evidence="12">
    <location>
        <begin position="102"/>
        <end position="291"/>
    </location>
</feature>
<keyword evidence="6 13" id="KW-0378">Hydrolase</keyword>
<comment type="subcellular location">
    <subcellularLocation>
        <location evidence="2">Vacuole membrane</location>
        <topology evidence="2">Multi-pass membrane protein</topology>
    </subcellularLocation>
</comment>
<feature type="transmembrane region" description="Helical" evidence="10">
    <location>
        <begin position="542"/>
        <end position="562"/>
    </location>
</feature>
<feature type="transmembrane region" description="Helical" evidence="10">
    <location>
        <begin position="356"/>
        <end position="380"/>
    </location>
</feature>
<name>A0A6N6VFA8_9HYPH</name>
<feature type="transmembrane region" description="Helical" evidence="10">
    <location>
        <begin position="484"/>
        <end position="500"/>
    </location>
</feature>
<evidence type="ECO:0000256" key="2">
    <source>
        <dbReference type="ARBA" id="ARBA00004128"/>
    </source>
</evidence>
<dbReference type="PROSITE" id="PS00758">
    <property type="entry name" value="ARGE_DAPE_CPG2_1"/>
    <property type="match status" value="1"/>
</dbReference>
<keyword evidence="7 10" id="KW-1133">Transmembrane helix</keyword>
<dbReference type="Pfam" id="PF04389">
    <property type="entry name" value="Peptidase_M28"/>
    <property type="match status" value="1"/>
</dbReference>
<feature type="chain" id="PRO_5026915732" description="Vacuolar membrane protease" evidence="11">
    <location>
        <begin position="21"/>
        <end position="762"/>
    </location>
</feature>